<evidence type="ECO:0000313" key="16">
    <source>
        <dbReference type="RefSeq" id="XP_032826154.1"/>
    </source>
</evidence>
<dbReference type="PIRSF" id="PIRSF005739">
    <property type="entry name" value="O-mtase"/>
    <property type="match status" value="1"/>
</dbReference>
<dbReference type="GO" id="GO:0032259">
    <property type="term" value="P:methylation"/>
    <property type="evidence" value="ECO:0007669"/>
    <property type="project" value="UniProtKB-KW"/>
</dbReference>
<keyword evidence="2" id="KW-0808">Transferase</keyword>
<feature type="domain" description="O-methyltransferase C-terminal" evidence="11">
    <location>
        <begin position="146"/>
        <end position="354"/>
    </location>
</feature>
<proteinExistence type="predicted"/>
<keyword evidence="1" id="KW-0489">Methyltransferase</keyword>
<dbReference type="CDD" id="cd02440">
    <property type="entry name" value="AdoMet_MTases"/>
    <property type="match status" value="1"/>
</dbReference>
<organism evidence="13 15">
    <name type="scientific">Petromyzon marinus</name>
    <name type="common">Sea lamprey</name>
    <dbReference type="NCBI Taxonomy" id="7757"/>
    <lineage>
        <taxon>Eukaryota</taxon>
        <taxon>Metazoa</taxon>
        <taxon>Chordata</taxon>
        <taxon>Craniata</taxon>
        <taxon>Vertebrata</taxon>
        <taxon>Cyclostomata</taxon>
        <taxon>Hyperoartia</taxon>
        <taxon>Petromyzontiformes</taxon>
        <taxon>Petromyzontidae</taxon>
        <taxon>Petromyzon</taxon>
    </lineage>
</organism>
<dbReference type="PANTHER" id="PTHR43712">
    <property type="entry name" value="PUTATIVE (AFU_ORTHOLOGUE AFUA_4G14580)-RELATED"/>
    <property type="match status" value="1"/>
</dbReference>
<dbReference type="SUPFAM" id="SSF53335">
    <property type="entry name" value="S-adenosyl-L-methionine-dependent methyltransferases"/>
    <property type="match status" value="1"/>
</dbReference>
<gene>
    <name evidence="14 15 16" type="primary">LOC116951550</name>
</gene>
<dbReference type="InterPro" id="IPR016461">
    <property type="entry name" value="COMT-like"/>
</dbReference>
<dbReference type="InterPro" id="IPR029063">
    <property type="entry name" value="SAM-dependent_MTases_sf"/>
</dbReference>
<evidence type="ECO:0000256" key="8">
    <source>
        <dbReference type="ARBA" id="ARBA00043054"/>
    </source>
</evidence>
<evidence type="ECO:0000256" key="1">
    <source>
        <dbReference type="ARBA" id="ARBA00022603"/>
    </source>
</evidence>
<evidence type="ECO:0000259" key="11">
    <source>
        <dbReference type="Pfam" id="PF00891"/>
    </source>
</evidence>
<dbReference type="Gene3D" id="3.40.50.150">
    <property type="entry name" value="Vaccinia Virus protein VP39"/>
    <property type="match status" value="1"/>
</dbReference>
<keyword evidence="3" id="KW-0949">S-adenosyl-L-methionine</keyword>
<dbReference type="InterPro" id="IPR001077">
    <property type="entry name" value="COMT_C"/>
</dbReference>
<comment type="pathway">
    <text evidence="5">Aromatic compound metabolism; melatonin biosynthesis; melatonin from serotonin: step 1/2.</text>
</comment>
<evidence type="ECO:0000313" key="15">
    <source>
        <dbReference type="RefSeq" id="XP_032826153.1"/>
    </source>
</evidence>
<dbReference type="RefSeq" id="XP_032826152.1">
    <property type="nucleotide sequence ID" value="XM_032970261.1"/>
</dbReference>
<keyword evidence="9" id="KW-0471">Melatonin biosynthesis</keyword>
<dbReference type="Proteomes" id="UP001318040">
    <property type="component" value="Chromosome 43"/>
</dbReference>
<evidence type="ECO:0000256" key="9">
    <source>
        <dbReference type="ARBA" id="ARBA00043260"/>
    </source>
</evidence>
<dbReference type="InterPro" id="IPR036388">
    <property type="entry name" value="WH-like_DNA-bd_sf"/>
</dbReference>
<dbReference type="RefSeq" id="XP_032826153.1">
    <property type="nucleotide sequence ID" value="XM_032970262.1"/>
</dbReference>
<keyword evidence="13" id="KW-1185">Reference proteome</keyword>
<evidence type="ECO:0000259" key="12">
    <source>
        <dbReference type="Pfam" id="PF08100"/>
    </source>
</evidence>
<dbReference type="Gene3D" id="1.10.10.10">
    <property type="entry name" value="Winged helix-like DNA-binding domain superfamily/Winged helix DNA-binding domain"/>
    <property type="match status" value="1"/>
</dbReference>
<comment type="function">
    <text evidence="4">Catalyzes the transfer of a methyl group onto N-acetylserotonin, producing melatonin (N-acetyl-5-methoxytryptamine).</text>
</comment>
<dbReference type="AlphaFoldDB" id="A0AAJ7TXU5"/>
<evidence type="ECO:0000256" key="4">
    <source>
        <dbReference type="ARBA" id="ARBA00037645"/>
    </source>
</evidence>
<dbReference type="KEGG" id="pmrn:116951550"/>
<evidence type="ECO:0000313" key="14">
    <source>
        <dbReference type="RefSeq" id="XP_032826152.1"/>
    </source>
</evidence>
<dbReference type="Pfam" id="PF08100">
    <property type="entry name" value="Dimerisation"/>
    <property type="match status" value="1"/>
</dbReference>
<feature type="active site" description="Proton acceptor" evidence="10">
    <location>
        <position position="282"/>
    </location>
</feature>
<sequence>MALQQTTENPQASAEDDYPTYIQELANGYRKSKILFTACELGVFDLLEDTPDRAGMTVAALVAEMGRVGEQQQQQQGAGREEAVSKDGLERLVDACVGLGLLRVSIHEGTVIYRNTDQASTYLVRSSPKSMHDVMIFNSHTIYPLFQTLPSAVREGKHQHKKAFGVQSEDLFEALYRTEEERMKFMRFFYSVWSNDGPYILNAFDLSSFKDVCDVGGGTGVLAQQFARMYSDARVTLFDLPEVLEVAQKHFLSSGNVKLHAGDFFKGKIPEGDLYILAQVLHDWKEEKCLTLLRNIHSSCRPGGGVLIIETLLREDRTGPITAQIHSVIMLMHTMGKERTATEYTELLTKAGFRDVRVAHTGKTFNAVLARK</sequence>
<dbReference type="GO" id="GO:0046983">
    <property type="term" value="F:protein dimerization activity"/>
    <property type="evidence" value="ECO:0007669"/>
    <property type="project" value="InterPro"/>
</dbReference>
<dbReference type="GO" id="GO:0017096">
    <property type="term" value="F:acetylserotonin O-methyltransferase activity"/>
    <property type="evidence" value="ECO:0007669"/>
    <property type="project" value="UniProtKB-EC"/>
</dbReference>
<dbReference type="PROSITE" id="PS51683">
    <property type="entry name" value="SAM_OMT_II"/>
    <property type="match status" value="1"/>
</dbReference>
<evidence type="ECO:0000256" key="5">
    <source>
        <dbReference type="ARBA" id="ARBA00037926"/>
    </source>
</evidence>
<feature type="domain" description="O-methyltransferase dimerisation" evidence="12">
    <location>
        <begin position="24"/>
        <end position="124"/>
    </location>
</feature>
<name>A0AAJ7TXU5_PETMA</name>
<dbReference type="Pfam" id="PF00891">
    <property type="entry name" value="Methyltransf_2"/>
    <property type="match status" value="1"/>
</dbReference>
<evidence type="ECO:0000256" key="7">
    <source>
        <dbReference type="ARBA" id="ARBA00040730"/>
    </source>
</evidence>
<evidence type="ECO:0000256" key="3">
    <source>
        <dbReference type="ARBA" id="ARBA00022691"/>
    </source>
</evidence>
<evidence type="ECO:0000256" key="10">
    <source>
        <dbReference type="PIRSR" id="PIRSR005739-1"/>
    </source>
</evidence>
<dbReference type="EC" id="2.1.1.4" evidence="6"/>
<evidence type="ECO:0000256" key="2">
    <source>
        <dbReference type="ARBA" id="ARBA00022679"/>
    </source>
</evidence>
<dbReference type="InterPro" id="IPR012967">
    <property type="entry name" value="COMT_dimerisation"/>
</dbReference>
<reference evidence="14 15" key="1">
    <citation type="submission" date="2025-04" db="UniProtKB">
        <authorList>
            <consortium name="RefSeq"/>
        </authorList>
    </citation>
    <scope>IDENTIFICATION</scope>
    <source>
        <tissue evidence="14 15">Sperm</tissue>
    </source>
</reference>
<evidence type="ECO:0000313" key="13">
    <source>
        <dbReference type="Proteomes" id="UP001318040"/>
    </source>
</evidence>
<dbReference type="PANTHER" id="PTHR43712:SF2">
    <property type="entry name" value="O-METHYLTRANSFERASE CICE"/>
    <property type="match status" value="1"/>
</dbReference>
<dbReference type="GO" id="GO:0030187">
    <property type="term" value="P:melatonin biosynthetic process"/>
    <property type="evidence" value="ECO:0007669"/>
    <property type="project" value="UniProtKB-KW"/>
</dbReference>
<protein>
    <recommendedName>
        <fullName evidence="7">Acetylserotonin O-methyltransferase</fullName>
        <ecNumber evidence="6">2.1.1.4</ecNumber>
    </recommendedName>
    <alternativeName>
        <fullName evidence="8">Hydroxyindole O-methyltransferase</fullName>
    </alternativeName>
</protein>
<dbReference type="RefSeq" id="XP_032826154.1">
    <property type="nucleotide sequence ID" value="XM_032970263.1"/>
</dbReference>
<accession>A0AAJ7TXU5</accession>
<dbReference type="FunFam" id="3.40.50.150:FF:000146">
    <property type="entry name" value="Acetylserotonin O-methyltransferase"/>
    <property type="match status" value="1"/>
</dbReference>
<evidence type="ECO:0000256" key="6">
    <source>
        <dbReference type="ARBA" id="ARBA00039116"/>
    </source>
</evidence>